<dbReference type="InterPro" id="IPR034083">
    <property type="entry name" value="R3H_DEXH_helicase"/>
</dbReference>
<evidence type="ECO:0000259" key="12">
    <source>
        <dbReference type="PROSITE" id="PS51194"/>
    </source>
</evidence>
<evidence type="ECO:0000259" key="11">
    <source>
        <dbReference type="PROSITE" id="PS51192"/>
    </source>
</evidence>
<dbReference type="Pfam" id="PF00271">
    <property type="entry name" value="Helicase_C"/>
    <property type="match status" value="1"/>
</dbReference>
<dbReference type="PROSITE" id="PS51061">
    <property type="entry name" value="R3H"/>
    <property type="match status" value="1"/>
</dbReference>
<dbReference type="CDD" id="cd18791">
    <property type="entry name" value="SF2_C_RHA"/>
    <property type="match status" value="1"/>
</dbReference>
<dbReference type="CDD" id="cd17917">
    <property type="entry name" value="DEXHc_RHA-like"/>
    <property type="match status" value="1"/>
</dbReference>
<proteinExistence type="predicted"/>
<keyword evidence="5" id="KW-0347">Helicase</keyword>
<organism evidence="13 14">
    <name type="scientific">Xanthoceras sorbifolium</name>
    <dbReference type="NCBI Taxonomy" id="99658"/>
    <lineage>
        <taxon>Eukaryota</taxon>
        <taxon>Viridiplantae</taxon>
        <taxon>Streptophyta</taxon>
        <taxon>Embryophyta</taxon>
        <taxon>Tracheophyta</taxon>
        <taxon>Spermatophyta</taxon>
        <taxon>Magnoliopsida</taxon>
        <taxon>eudicotyledons</taxon>
        <taxon>Gunneridae</taxon>
        <taxon>Pentapetalae</taxon>
        <taxon>rosids</taxon>
        <taxon>malvids</taxon>
        <taxon>Sapindales</taxon>
        <taxon>Sapindaceae</taxon>
        <taxon>Xanthoceroideae</taxon>
        <taxon>Xanthoceras</taxon>
    </lineage>
</organism>
<evidence type="ECO:0000256" key="5">
    <source>
        <dbReference type="ARBA" id="ARBA00022806"/>
    </source>
</evidence>
<feature type="region of interest" description="Disordered" evidence="9">
    <location>
        <begin position="1167"/>
        <end position="1188"/>
    </location>
</feature>
<keyword evidence="7" id="KW-0694">RNA-binding</keyword>
<dbReference type="InterPro" id="IPR036867">
    <property type="entry name" value="R3H_dom_sf"/>
</dbReference>
<protein>
    <recommendedName>
        <fullName evidence="1">RNA helicase</fullName>
        <ecNumber evidence="1">3.6.4.13</ecNumber>
    </recommendedName>
</protein>
<dbReference type="InterPro" id="IPR003593">
    <property type="entry name" value="AAA+_ATPase"/>
</dbReference>
<evidence type="ECO:0000313" key="14">
    <source>
        <dbReference type="Proteomes" id="UP000827721"/>
    </source>
</evidence>
<feature type="domain" description="R3H" evidence="10">
    <location>
        <begin position="20"/>
        <end position="83"/>
    </location>
</feature>
<accession>A0ABQ8IP40</accession>
<dbReference type="SMART" id="SM00847">
    <property type="entry name" value="HA2"/>
    <property type="match status" value="1"/>
</dbReference>
<dbReference type="SUPFAM" id="SSF52540">
    <property type="entry name" value="P-loop containing nucleoside triphosphate hydrolases"/>
    <property type="match status" value="3"/>
</dbReference>
<dbReference type="EC" id="3.6.4.13" evidence="1"/>
<keyword evidence="2" id="KW-0747">Spliceosome</keyword>
<keyword evidence="2" id="KW-0508">mRNA splicing</keyword>
<gene>
    <name evidence="13" type="ORF">JRO89_XS01G0383500</name>
</gene>
<feature type="domain" description="Helicase ATP-binding" evidence="11">
    <location>
        <begin position="192"/>
        <end position="372"/>
    </location>
</feature>
<dbReference type="Gene3D" id="1.25.40.20">
    <property type="entry name" value="Ankyrin repeat-containing domain"/>
    <property type="match status" value="1"/>
</dbReference>
<evidence type="ECO:0000313" key="13">
    <source>
        <dbReference type="EMBL" id="KAH7578451.1"/>
    </source>
</evidence>
<evidence type="ECO:0000256" key="1">
    <source>
        <dbReference type="ARBA" id="ARBA00012552"/>
    </source>
</evidence>
<dbReference type="PROSITE" id="PS51194">
    <property type="entry name" value="HELICASE_CTER"/>
    <property type="match status" value="1"/>
</dbReference>
<dbReference type="SMART" id="SM00382">
    <property type="entry name" value="AAA"/>
    <property type="match status" value="2"/>
</dbReference>
<dbReference type="SUPFAM" id="SSF48403">
    <property type="entry name" value="Ankyrin repeat"/>
    <property type="match status" value="1"/>
</dbReference>
<feature type="domain" description="Helicase C-terminal" evidence="12">
    <location>
        <begin position="542"/>
        <end position="716"/>
    </location>
</feature>
<dbReference type="InterPro" id="IPR014001">
    <property type="entry name" value="Helicase_ATP-bd"/>
</dbReference>
<evidence type="ECO:0000259" key="10">
    <source>
        <dbReference type="PROSITE" id="PS51061"/>
    </source>
</evidence>
<dbReference type="InterPro" id="IPR007502">
    <property type="entry name" value="Helicase-assoc_dom"/>
</dbReference>
<dbReference type="Pfam" id="PF07717">
    <property type="entry name" value="OB_NTP_bind"/>
    <property type="match status" value="1"/>
</dbReference>
<dbReference type="Gene3D" id="3.30.1370.50">
    <property type="entry name" value="R3H-like domain"/>
    <property type="match status" value="1"/>
</dbReference>
<dbReference type="Pfam" id="PF13671">
    <property type="entry name" value="AAA_33"/>
    <property type="match status" value="1"/>
</dbReference>
<feature type="compositionally biased region" description="Acidic residues" evidence="9">
    <location>
        <begin position="996"/>
        <end position="1017"/>
    </location>
</feature>
<dbReference type="EMBL" id="JAFEMO010000001">
    <property type="protein sequence ID" value="KAH7578451.1"/>
    <property type="molecule type" value="Genomic_DNA"/>
</dbReference>
<evidence type="ECO:0000256" key="9">
    <source>
        <dbReference type="SAM" id="MobiDB-lite"/>
    </source>
</evidence>
<dbReference type="PROSITE" id="PS51192">
    <property type="entry name" value="HELICASE_ATP_BIND_1"/>
    <property type="match status" value="1"/>
</dbReference>
<dbReference type="InterPro" id="IPR036770">
    <property type="entry name" value="Ankyrin_rpt-contain_sf"/>
</dbReference>
<dbReference type="PANTHER" id="PTHR18934">
    <property type="entry name" value="ATP-DEPENDENT RNA HELICASE"/>
    <property type="match status" value="1"/>
</dbReference>
<dbReference type="Proteomes" id="UP000827721">
    <property type="component" value="Unassembled WGS sequence"/>
</dbReference>
<keyword evidence="4" id="KW-0378">Hydrolase</keyword>
<evidence type="ECO:0000256" key="8">
    <source>
        <dbReference type="ARBA" id="ARBA00047984"/>
    </source>
</evidence>
<dbReference type="CDD" id="cd06007">
    <property type="entry name" value="R3H_DEXH_helicase"/>
    <property type="match status" value="1"/>
</dbReference>
<feature type="region of interest" description="Disordered" evidence="9">
    <location>
        <begin position="994"/>
        <end position="1017"/>
    </location>
</feature>
<evidence type="ECO:0000256" key="6">
    <source>
        <dbReference type="ARBA" id="ARBA00022840"/>
    </source>
</evidence>
<evidence type="ECO:0000256" key="7">
    <source>
        <dbReference type="ARBA" id="ARBA00022884"/>
    </source>
</evidence>
<dbReference type="SMART" id="SM00393">
    <property type="entry name" value="R3H"/>
    <property type="match status" value="1"/>
</dbReference>
<dbReference type="InterPro" id="IPR027417">
    <property type="entry name" value="P-loop_NTPase"/>
</dbReference>
<dbReference type="InterPro" id="IPR048333">
    <property type="entry name" value="HA2_WH"/>
</dbReference>
<dbReference type="InterPro" id="IPR011545">
    <property type="entry name" value="DEAD/DEAH_box_helicase_dom"/>
</dbReference>
<evidence type="ECO:0000256" key="2">
    <source>
        <dbReference type="ARBA" id="ARBA00022728"/>
    </source>
</evidence>
<reference evidence="13 14" key="1">
    <citation type="submission" date="2021-02" db="EMBL/GenBank/DDBJ databases">
        <title>Plant Genome Project.</title>
        <authorList>
            <person name="Zhang R.-G."/>
        </authorList>
    </citation>
    <scope>NUCLEOTIDE SEQUENCE [LARGE SCALE GENOMIC DNA]</scope>
    <source>
        <tissue evidence="13">Leaves</tissue>
    </source>
</reference>
<dbReference type="InterPro" id="IPR001650">
    <property type="entry name" value="Helicase_C-like"/>
</dbReference>
<dbReference type="Gene3D" id="1.20.120.1080">
    <property type="match status" value="1"/>
</dbReference>
<dbReference type="Pfam" id="PF01424">
    <property type="entry name" value="R3H"/>
    <property type="match status" value="1"/>
</dbReference>
<dbReference type="Pfam" id="PF00270">
    <property type="entry name" value="DEAD"/>
    <property type="match status" value="1"/>
</dbReference>
<comment type="catalytic activity">
    <reaction evidence="8">
        <text>ATP + H2O = ADP + phosphate + H(+)</text>
        <dbReference type="Rhea" id="RHEA:13065"/>
        <dbReference type="ChEBI" id="CHEBI:15377"/>
        <dbReference type="ChEBI" id="CHEBI:15378"/>
        <dbReference type="ChEBI" id="CHEBI:30616"/>
        <dbReference type="ChEBI" id="CHEBI:43474"/>
        <dbReference type="ChEBI" id="CHEBI:456216"/>
        <dbReference type="EC" id="3.6.4.13"/>
    </reaction>
</comment>
<keyword evidence="2" id="KW-0507">mRNA processing</keyword>
<dbReference type="PANTHER" id="PTHR18934:SF213">
    <property type="entry name" value="3'-5' RNA HELICASE YTHDC2"/>
    <property type="match status" value="1"/>
</dbReference>
<keyword evidence="6" id="KW-0067">ATP-binding</keyword>
<dbReference type="InterPro" id="IPR011709">
    <property type="entry name" value="DEAD-box_helicase_OB_fold"/>
</dbReference>
<dbReference type="SUPFAM" id="SSF82708">
    <property type="entry name" value="R3H domain"/>
    <property type="match status" value="1"/>
</dbReference>
<name>A0ABQ8IP40_9ROSI</name>
<dbReference type="SMART" id="SM00487">
    <property type="entry name" value="DEXDc"/>
    <property type="match status" value="1"/>
</dbReference>
<dbReference type="Pfam" id="PF04408">
    <property type="entry name" value="WHD_HA2"/>
    <property type="match status" value="1"/>
</dbReference>
<sequence>MGKKRLKNGEQHQENPSIAEATRIRISQILDDFRASKDEVYKFEENLSNNERAVVHEVCKKMGFKSKSSGKGKQRRVSVYKIKTRVGILKGFENLTSLTFSQEAKVVLQNLFIQHPPDDGETFEKLSAEHSGKTDKTRGKRENIFSKPSLSKAEIAKKLESFTSRIEKDANLRQIVEQRSNLPIASFKDAITSTTESNQVVLISGETGCGKTTQVPQFLLDYVWGKGETCKIVCTQPRRISATSVAERISYERGENVGDNIGYKIRLESKGGRHSSIVFCTNGVLLRLLVSKGACTSKLEASNNPAKNDVSALTHIIVDEIHERDRYSDFMLAMMRDMLPSYPHFRLILMSATLDADRFSQYFGGCPIIRVPGFTYPVKTFYLEDVLSIVKSAKSSHLDSATTSVPNEDPELVEEDRSSLDEAINLAWSNDEFDLLLDLLSSEGAPKVYNYQHSVTGLTPLMVFAAKGRVGDVCMLLTLGADCHLEAKNGTTALQQAEKENQQEVAQIIKKHMETSKSDSMKQQLLDKYLSTVNPELIDVVLIEQLLRRICSDSEDGAILVFLPGWEDINRIRERLHANPFLKDTSRFVIISLHSMVPSVEQKKVFKRPPPGCRKIILSTNIAETAITIDDVVYVIDSGRMKEKSYDPYNNVSTLQSSWVSKASAKQREGRAGRCQPGICYHLYSKLRAASLPDFQVPEIKRIPIEELCLQVKLIDPNCKIEDFLKKTLDPPVSATICNAITVLQDIGALTLEEKVTELGEKLASLPIHPLMSKMLFFAILLDCLDPALTLACASDYRDPFTLPMLPNEKKKATAAKFELASLYGGQSDQLAVIAAFECWNSAKQRGQEAQFCSQYFVSSGTMNMLLGMRKQLQSELIRNGFIPEDVSSCNLNARVPGIIHAVLVAGLYPMVARLRPPHKNGRRFVETASGAKVRLHPHSINFKLSFRKTDDCPLIVYDEITRGDGSMFIRNCSVVGPLPLLLLATEIAVAPVQDDKDDDGSDDDADGDGSDEDGMEMDNMKAEQHGEKIMSSPNNSVIVVVDRWLSFVSTALDVAHIYCLRERLSAAILFKVTHPGVILPPALGASMYAMAVILSYDGLSGILFPTESVDSLTSMIKATEIDKSMPGRDRGMDQNPSGFLRSLMTRGTWKNHSAHDRRSRAVPAHKGIPTRNQSSSHISRPPVTRPPVTEVGMITNLRPPLQGYTIVGSVAGTPVTSGARVDSFKRQRGNRIEKPVIIAMKGHPGTGKTTLARFLASTLKIPLIDKDDVRDSTFSLQNSIADHALLNHFSYDAVFRLASTQLSLGLSVIVDSPLSSRARLDDLLRSASGARLLIVECKPSDEAEWRRRLETRGGPSWHKPSTWHDLERLLQGYSGCTDYDVDNVPKLVVDTTAPVEIEELVSSVIDFILSNCGPSVRF</sequence>
<comment type="caution">
    <text evidence="13">The sequence shown here is derived from an EMBL/GenBank/DDBJ whole genome shotgun (WGS) entry which is preliminary data.</text>
</comment>
<dbReference type="InterPro" id="IPR001374">
    <property type="entry name" value="R3H_dom"/>
</dbReference>
<dbReference type="SMART" id="SM00490">
    <property type="entry name" value="HELICc"/>
    <property type="match status" value="1"/>
</dbReference>
<dbReference type="Pfam" id="PF21010">
    <property type="entry name" value="HA2_C"/>
    <property type="match status" value="1"/>
</dbReference>
<keyword evidence="14" id="KW-1185">Reference proteome</keyword>
<evidence type="ECO:0000256" key="3">
    <source>
        <dbReference type="ARBA" id="ARBA00022741"/>
    </source>
</evidence>
<keyword evidence="3" id="KW-0547">Nucleotide-binding</keyword>
<evidence type="ECO:0000256" key="4">
    <source>
        <dbReference type="ARBA" id="ARBA00022801"/>
    </source>
</evidence>
<dbReference type="Gene3D" id="3.40.50.300">
    <property type="entry name" value="P-loop containing nucleotide triphosphate hydrolases"/>
    <property type="match status" value="3"/>
</dbReference>